<dbReference type="AlphaFoldDB" id="A0A852Z7M4"/>
<feature type="domain" description="Aminoglycoside phosphotransferase" evidence="1">
    <location>
        <begin position="15"/>
        <end position="60"/>
    </location>
</feature>
<dbReference type="InterPro" id="IPR002575">
    <property type="entry name" value="Aminoglycoside_PTrfase"/>
</dbReference>
<dbReference type="SUPFAM" id="SSF56112">
    <property type="entry name" value="Protein kinase-like (PK-like)"/>
    <property type="match status" value="1"/>
</dbReference>
<dbReference type="Proteomes" id="UP000579605">
    <property type="component" value="Unassembled WGS sequence"/>
</dbReference>
<dbReference type="InterPro" id="IPR011009">
    <property type="entry name" value="Kinase-like_dom_sf"/>
</dbReference>
<name>A0A852Z7M4_9ACTN</name>
<evidence type="ECO:0000313" key="2">
    <source>
        <dbReference type="EMBL" id="NYH87628.1"/>
    </source>
</evidence>
<keyword evidence="2" id="KW-0418">Kinase</keyword>
<accession>A0A852Z7M4</accession>
<protein>
    <submittedName>
        <fullName evidence="2">Aminoglycoside phosphotransferase (APT) family kinase protein</fullName>
    </submittedName>
</protein>
<sequence>MAIKVFEEATPVIDRGSLVHGDLTGCETFVDPDSGVVTGIVDWGGAIVADPVFEFAKVQAGGPADCPAPGMVLPTLLDCYVPETGIDRARLDRTLPLYQAHNAIFNADWCRREGVPWIDGLLTAADAWLRTV</sequence>
<dbReference type="GO" id="GO:0016301">
    <property type="term" value="F:kinase activity"/>
    <property type="evidence" value="ECO:0007669"/>
    <property type="project" value="UniProtKB-KW"/>
</dbReference>
<dbReference type="EMBL" id="JACBZH010000001">
    <property type="protein sequence ID" value="NYH87628.1"/>
    <property type="molecule type" value="Genomic_DNA"/>
</dbReference>
<comment type="caution">
    <text evidence="2">The sequence shown here is derived from an EMBL/GenBank/DDBJ whole genome shotgun (WGS) entry which is preliminary data.</text>
</comment>
<keyword evidence="2" id="KW-0808">Transferase</keyword>
<reference evidence="2 3" key="1">
    <citation type="submission" date="2020-07" db="EMBL/GenBank/DDBJ databases">
        <title>Sequencing the genomes of 1000 actinobacteria strains.</title>
        <authorList>
            <person name="Klenk H.-P."/>
        </authorList>
    </citation>
    <scope>NUCLEOTIDE SEQUENCE [LARGE SCALE GENOMIC DNA]</scope>
    <source>
        <strain evidence="2 3">DSM 18448</strain>
    </source>
</reference>
<dbReference type="Pfam" id="PF01636">
    <property type="entry name" value="APH"/>
    <property type="match status" value="1"/>
</dbReference>
<evidence type="ECO:0000313" key="3">
    <source>
        <dbReference type="Proteomes" id="UP000579605"/>
    </source>
</evidence>
<dbReference type="Gene3D" id="3.90.1200.10">
    <property type="match status" value="1"/>
</dbReference>
<gene>
    <name evidence="2" type="ORF">F4554_000266</name>
</gene>
<organism evidence="2 3">
    <name type="scientific">Actinopolymorpha rutila</name>
    <dbReference type="NCBI Taxonomy" id="446787"/>
    <lineage>
        <taxon>Bacteria</taxon>
        <taxon>Bacillati</taxon>
        <taxon>Actinomycetota</taxon>
        <taxon>Actinomycetes</taxon>
        <taxon>Propionibacteriales</taxon>
        <taxon>Actinopolymorphaceae</taxon>
        <taxon>Actinopolymorpha</taxon>
    </lineage>
</organism>
<keyword evidence="3" id="KW-1185">Reference proteome</keyword>
<evidence type="ECO:0000259" key="1">
    <source>
        <dbReference type="Pfam" id="PF01636"/>
    </source>
</evidence>
<proteinExistence type="predicted"/>